<organism evidence="8 9">
    <name type="scientific">Thermobaculum terrenum (strain ATCC BAA-798 / CCMEE 7001 / YNP1)</name>
    <dbReference type="NCBI Taxonomy" id="525904"/>
    <lineage>
        <taxon>Bacteria</taxon>
        <taxon>Bacillati</taxon>
        <taxon>Chloroflexota</taxon>
        <taxon>Chloroflexia</taxon>
        <taxon>Candidatus Thermobaculales</taxon>
        <taxon>Candidatus Thermobaculaceae</taxon>
        <taxon>Thermobaculum</taxon>
    </lineage>
</organism>
<dbReference type="Gene3D" id="3.40.50.720">
    <property type="entry name" value="NAD(P)-binding Rossmann-like Domain"/>
    <property type="match status" value="2"/>
</dbReference>
<dbReference type="InterPro" id="IPR029752">
    <property type="entry name" value="D-isomer_DH_CS1"/>
</dbReference>
<accession>D1CGN8</accession>
<dbReference type="EMBL" id="CP001826">
    <property type="protein sequence ID" value="ACZ42909.1"/>
    <property type="molecule type" value="Genomic_DNA"/>
</dbReference>
<protein>
    <submittedName>
        <fullName evidence="8">D-isomer specific 2-hydroxyacid dehydrogenase NAD-binding protein</fullName>
    </submittedName>
</protein>
<sequence>MSAERRWRVLIGSRSFGQADPSHIRQLEEAGCEVVPNSLGRAYREEELLELLPEMDAIITGTDELTARVIEAAGRLRTIAKHGVGLDNIDLEAARRRGIVVTATPGAIHDSVADLTMGLIIAVARQIVPAHNSTVAGEWRNFVGLELRDKTLGIIGLGRIGKGVCLRALPFGMRVVAYDLYPDEEFARAHGVRFVGLEELLATSDVVTLHASAGNDGRLLGRREIGLMKPGAIFINTSRGKLVDEGALCEALAVGRLAGAGLDVFEEEPPRGPLLELPNVVLTPHIAGQTREGMIRMGEMTVQNCLRALRGEEPLYRVV</sequence>
<dbReference type="PANTHER" id="PTHR42789">
    <property type="entry name" value="D-ISOMER SPECIFIC 2-HYDROXYACID DEHYDROGENASE FAMILY PROTEIN (AFU_ORTHOLOGUE AFUA_6G10090)"/>
    <property type="match status" value="1"/>
</dbReference>
<feature type="domain" description="D-isomer specific 2-hydroxyacid dehydrogenase catalytic" evidence="6">
    <location>
        <begin position="20"/>
        <end position="318"/>
    </location>
</feature>
<dbReference type="PROSITE" id="PS00065">
    <property type="entry name" value="D_2_HYDROXYACID_DH_1"/>
    <property type="match status" value="1"/>
</dbReference>
<keyword evidence="4" id="KW-0520">NAD</keyword>
<dbReference type="SUPFAM" id="SSF51735">
    <property type="entry name" value="NAD(P)-binding Rossmann-fold domains"/>
    <property type="match status" value="1"/>
</dbReference>
<keyword evidence="2" id="KW-0028">Amino-acid biosynthesis</keyword>
<evidence type="ECO:0000256" key="2">
    <source>
        <dbReference type="ARBA" id="ARBA00022605"/>
    </source>
</evidence>
<name>D1CGN8_THET1</name>
<dbReference type="InterPro" id="IPR036291">
    <property type="entry name" value="NAD(P)-bd_dom_sf"/>
</dbReference>
<evidence type="ECO:0000259" key="6">
    <source>
        <dbReference type="Pfam" id="PF00389"/>
    </source>
</evidence>
<dbReference type="OrthoDB" id="9793626at2"/>
<evidence type="ECO:0000313" key="9">
    <source>
        <dbReference type="Proteomes" id="UP000000323"/>
    </source>
</evidence>
<evidence type="ECO:0000256" key="3">
    <source>
        <dbReference type="ARBA" id="ARBA00023002"/>
    </source>
</evidence>
<proteinExistence type="inferred from homology"/>
<keyword evidence="3 5" id="KW-0560">Oxidoreductase</keyword>
<dbReference type="SUPFAM" id="SSF52283">
    <property type="entry name" value="Formate/glycerate dehydrogenase catalytic domain-like"/>
    <property type="match status" value="1"/>
</dbReference>
<dbReference type="FunFam" id="3.40.50.720:FF:000203">
    <property type="entry name" value="D-3-phosphoglycerate dehydrogenase (SerA)"/>
    <property type="match status" value="1"/>
</dbReference>
<dbReference type="PANTHER" id="PTHR42789:SF1">
    <property type="entry name" value="D-ISOMER SPECIFIC 2-HYDROXYACID DEHYDROGENASE FAMILY PROTEIN (AFU_ORTHOLOGUE AFUA_6G10090)"/>
    <property type="match status" value="1"/>
</dbReference>
<dbReference type="Proteomes" id="UP000000323">
    <property type="component" value="Chromosome 2"/>
</dbReference>
<dbReference type="STRING" id="525904.Tter_2005"/>
<comment type="similarity">
    <text evidence="1 5">Belongs to the D-isomer specific 2-hydroxyacid dehydrogenase family.</text>
</comment>
<dbReference type="RefSeq" id="WP_012875940.1">
    <property type="nucleotide sequence ID" value="NC_013526.1"/>
</dbReference>
<dbReference type="PROSITE" id="PS00671">
    <property type="entry name" value="D_2_HYDROXYACID_DH_3"/>
    <property type="match status" value="1"/>
</dbReference>
<dbReference type="KEGG" id="ttr:Tter_2005"/>
<gene>
    <name evidence="8" type="ordered locus">Tter_2005</name>
</gene>
<dbReference type="HOGENOM" id="CLU_019796_1_3_0"/>
<dbReference type="CDD" id="cd12172">
    <property type="entry name" value="PGDH_like_2"/>
    <property type="match status" value="1"/>
</dbReference>
<dbReference type="Pfam" id="PF02826">
    <property type="entry name" value="2-Hacid_dh_C"/>
    <property type="match status" value="1"/>
</dbReference>
<evidence type="ECO:0000313" key="8">
    <source>
        <dbReference type="EMBL" id="ACZ42909.1"/>
    </source>
</evidence>
<dbReference type="InterPro" id="IPR050857">
    <property type="entry name" value="D-2-hydroxyacid_DH"/>
</dbReference>
<dbReference type="Pfam" id="PF00389">
    <property type="entry name" value="2-Hacid_dh"/>
    <property type="match status" value="1"/>
</dbReference>
<dbReference type="GO" id="GO:0008652">
    <property type="term" value="P:amino acid biosynthetic process"/>
    <property type="evidence" value="ECO:0007669"/>
    <property type="project" value="UniProtKB-KW"/>
</dbReference>
<feature type="domain" description="D-isomer specific 2-hydroxyacid dehydrogenase NAD-binding" evidence="7">
    <location>
        <begin position="117"/>
        <end position="287"/>
    </location>
</feature>
<dbReference type="eggNOG" id="COG1052">
    <property type="taxonomic scope" value="Bacteria"/>
</dbReference>
<evidence type="ECO:0000256" key="1">
    <source>
        <dbReference type="ARBA" id="ARBA00005854"/>
    </source>
</evidence>
<evidence type="ECO:0000256" key="5">
    <source>
        <dbReference type="RuleBase" id="RU003719"/>
    </source>
</evidence>
<evidence type="ECO:0000256" key="4">
    <source>
        <dbReference type="ARBA" id="ARBA00023027"/>
    </source>
</evidence>
<dbReference type="AlphaFoldDB" id="D1CGN8"/>
<evidence type="ECO:0000259" key="7">
    <source>
        <dbReference type="Pfam" id="PF02826"/>
    </source>
</evidence>
<dbReference type="GO" id="GO:0016616">
    <property type="term" value="F:oxidoreductase activity, acting on the CH-OH group of donors, NAD or NADP as acceptor"/>
    <property type="evidence" value="ECO:0007669"/>
    <property type="project" value="InterPro"/>
</dbReference>
<dbReference type="InterPro" id="IPR006139">
    <property type="entry name" value="D-isomer_2_OHA_DH_cat_dom"/>
</dbReference>
<dbReference type="InterPro" id="IPR006140">
    <property type="entry name" value="D-isomer_DH_NAD-bd"/>
</dbReference>
<dbReference type="InterPro" id="IPR029753">
    <property type="entry name" value="D-isomer_DH_CS"/>
</dbReference>
<dbReference type="GO" id="GO:0051287">
    <property type="term" value="F:NAD binding"/>
    <property type="evidence" value="ECO:0007669"/>
    <property type="project" value="InterPro"/>
</dbReference>
<reference evidence="9" key="1">
    <citation type="journal article" date="2010" name="Stand. Genomic Sci.">
        <title>Complete genome sequence of 'Thermobaculum terrenum' type strain (YNP1).</title>
        <authorList>
            <person name="Kiss H."/>
            <person name="Cleland D."/>
            <person name="Lapidus A."/>
            <person name="Lucas S."/>
            <person name="Glavina Del Rio T."/>
            <person name="Nolan M."/>
            <person name="Tice H."/>
            <person name="Han C."/>
            <person name="Goodwin L."/>
            <person name="Pitluck S."/>
            <person name="Liolios K."/>
            <person name="Ivanova N."/>
            <person name="Mavromatis K."/>
            <person name="Ovchinnikova G."/>
            <person name="Pati A."/>
            <person name="Chen A."/>
            <person name="Palaniappan K."/>
            <person name="Land M."/>
            <person name="Hauser L."/>
            <person name="Chang Y."/>
            <person name="Jeffries C."/>
            <person name="Lu M."/>
            <person name="Brettin T."/>
            <person name="Detter J."/>
            <person name="Goker M."/>
            <person name="Tindall B."/>
            <person name="Beck B."/>
            <person name="McDermott T."/>
            <person name="Woyke T."/>
            <person name="Bristow J."/>
            <person name="Eisen J."/>
            <person name="Markowitz V."/>
            <person name="Hugenholtz P."/>
            <person name="Kyrpides N."/>
            <person name="Klenk H."/>
            <person name="Cheng J."/>
        </authorList>
    </citation>
    <scope>NUCLEOTIDE SEQUENCE [LARGE SCALE GENOMIC DNA]</scope>
    <source>
        <strain evidence="9">ATCC BAA-798 / YNP1</strain>
    </source>
</reference>
<keyword evidence="9" id="KW-1185">Reference proteome</keyword>